<evidence type="ECO:0000313" key="1">
    <source>
        <dbReference type="EMBL" id="PHV72052.1"/>
    </source>
</evidence>
<evidence type="ECO:0000313" key="2">
    <source>
        <dbReference type="Proteomes" id="UP000224460"/>
    </source>
</evidence>
<keyword evidence="2" id="KW-1185">Reference proteome</keyword>
<proteinExistence type="predicted"/>
<name>A0AC61DHY5_9FIRM</name>
<protein>
    <submittedName>
        <fullName evidence="1">Uncharacterized protein</fullName>
    </submittedName>
</protein>
<accession>A0AC61DHY5</accession>
<gene>
    <name evidence="1" type="ORF">CS063_00815</name>
</gene>
<dbReference type="Proteomes" id="UP000224460">
    <property type="component" value="Unassembled WGS sequence"/>
</dbReference>
<organism evidence="1 2">
    <name type="scientific">Sporanaerobium hydrogeniformans</name>
    <dbReference type="NCBI Taxonomy" id="3072179"/>
    <lineage>
        <taxon>Bacteria</taxon>
        <taxon>Bacillati</taxon>
        <taxon>Bacillota</taxon>
        <taxon>Clostridia</taxon>
        <taxon>Lachnospirales</taxon>
        <taxon>Lachnospiraceae</taxon>
        <taxon>Sporanaerobium</taxon>
    </lineage>
</organism>
<dbReference type="EMBL" id="PEDL01000001">
    <property type="protein sequence ID" value="PHV72052.1"/>
    <property type="molecule type" value="Genomic_DNA"/>
</dbReference>
<comment type="caution">
    <text evidence="1">The sequence shown here is derived from an EMBL/GenBank/DDBJ whole genome shotgun (WGS) entry which is preliminary data.</text>
</comment>
<reference evidence="1" key="1">
    <citation type="submission" date="2017-10" db="EMBL/GenBank/DDBJ databases">
        <title>Genome sequence of cellulolytic Lachnospiraceae bacterium XHS1971 isolated from hotspring sediment.</title>
        <authorList>
            <person name="Vasudevan G."/>
            <person name="Joshi A.J."/>
            <person name="Hivarkar S."/>
            <person name="Lanjekar V.B."/>
            <person name="Dhakephalkar P.K."/>
            <person name="Dagar S."/>
        </authorList>
    </citation>
    <scope>NUCLEOTIDE SEQUENCE</scope>
    <source>
        <strain evidence="1">XHS1971</strain>
    </source>
</reference>
<sequence length="320" mass="34982">MGLHKMILSTFLAVSALMLPNIVYGQAFGKVKADTLNVREKPNTSSRILQQVGEGTSVEIIEVKDGWFKLRLKDDSIAYVKSEFIDIDRVVANVEVAGGLNVRDYPSTDEGDIIGKFYSGDETGVQYKIGDWYSIRQEGFEGYVHKDYVKQDLLAYLPEKPLAEAKRVTVTQEQVTLPAQVASKKTTTQQKQTITPASGKSGAEVVAYAKQFVGNPYVYGGNSLTNGVDCSGFTQQVMKHFGISISRSSSAQYANNGYAVGKNELQKGDLLFFGYKGRVSHVGIYIGGGQMVHACDERTGIIISDAFSNSKPFIGAKRVL</sequence>